<dbReference type="Pfam" id="PF02452">
    <property type="entry name" value="PemK_toxin"/>
    <property type="match status" value="1"/>
</dbReference>
<evidence type="ECO:0000313" key="2">
    <source>
        <dbReference type="Proteomes" id="UP001589748"/>
    </source>
</evidence>
<protein>
    <submittedName>
        <fullName evidence="1">Type II toxin-antitoxin system PemK/MazF family toxin</fullName>
    </submittedName>
</protein>
<proteinExistence type="predicted"/>
<reference evidence="1 2" key="1">
    <citation type="submission" date="2024-09" db="EMBL/GenBank/DDBJ databases">
        <authorList>
            <person name="Sun Q."/>
            <person name="Mori K."/>
        </authorList>
    </citation>
    <scope>NUCLEOTIDE SEQUENCE [LARGE SCALE GENOMIC DNA]</scope>
    <source>
        <strain evidence="1 2">TISTR 1856</strain>
    </source>
</reference>
<gene>
    <name evidence="1" type="ORF">ACFFVI_12730</name>
</gene>
<evidence type="ECO:0000313" key="1">
    <source>
        <dbReference type="EMBL" id="MFB9377833.1"/>
    </source>
</evidence>
<dbReference type="Proteomes" id="UP001589748">
    <property type="component" value="Unassembled WGS sequence"/>
</dbReference>
<name>A0ABV5LUS2_9ACTN</name>
<dbReference type="InterPro" id="IPR003477">
    <property type="entry name" value="PemK-like"/>
</dbReference>
<comment type="caution">
    <text evidence="1">The sequence shown here is derived from an EMBL/GenBank/DDBJ whole genome shotgun (WGS) entry which is preliminary data.</text>
</comment>
<sequence>MPFAAFVSRALGVLRTVVAPSTAPATAPSGRAPAPTRFHRPAVLEIDYAPVDDGRPDPGEIVWTWVPYEEDDGRGKDRPVLVVGRRGDELVGVMLTSKDHVGPTSGSAAPSRAPRADGRVWVDVGSGGWDPRGRASEARVDRLLPLDPAAVRREGAVLDRAVFARVAAEIRRVHGG</sequence>
<accession>A0ABV5LUS2</accession>
<keyword evidence="2" id="KW-1185">Reference proteome</keyword>
<dbReference type="SUPFAM" id="SSF50118">
    <property type="entry name" value="Cell growth inhibitor/plasmid maintenance toxic component"/>
    <property type="match status" value="1"/>
</dbReference>
<dbReference type="RefSeq" id="WP_380137803.1">
    <property type="nucleotide sequence ID" value="NZ_JBHLUI010000008.1"/>
</dbReference>
<organism evidence="1 2">
    <name type="scientific">Kineococcus gynurae</name>
    <dbReference type="NCBI Taxonomy" id="452979"/>
    <lineage>
        <taxon>Bacteria</taxon>
        <taxon>Bacillati</taxon>
        <taxon>Actinomycetota</taxon>
        <taxon>Actinomycetes</taxon>
        <taxon>Kineosporiales</taxon>
        <taxon>Kineosporiaceae</taxon>
        <taxon>Kineococcus</taxon>
    </lineage>
</organism>
<dbReference type="EMBL" id="JBHMDM010000007">
    <property type="protein sequence ID" value="MFB9377833.1"/>
    <property type="molecule type" value="Genomic_DNA"/>
</dbReference>